<gene>
    <name evidence="1" type="ordered locus">Desru_3492</name>
</gene>
<organism evidence="1 2">
    <name type="scientific">Desulforamulus ruminis (strain ATCC 23193 / DSM 2154 / NCIMB 8452 / DL)</name>
    <name type="common">Desulfotomaculum ruminis</name>
    <dbReference type="NCBI Taxonomy" id="696281"/>
    <lineage>
        <taxon>Bacteria</taxon>
        <taxon>Bacillati</taxon>
        <taxon>Bacillota</taxon>
        <taxon>Clostridia</taxon>
        <taxon>Eubacteriales</taxon>
        <taxon>Peptococcaceae</taxon>
        <taxon>Desulforamulus</taxon>
    </lineage>
</organism>
<dbReference type="OrthoDB" id="1629754at2"/>
<reference evidence="2" key="1">
    <citation type="submission" date="2011-05" db="EMBL/GenBank/DDBJ databases">
        <title>Complete sequence of Desulfotomaculum ruminis DSM 2154.</title>
        <authorList>
            <person name="Lucas S."/>
            <person name="Copeland A."/>
            <person name="Lapidus A."/>
            <person name="Cheng J.-F."/>
            <person name="Goodwin L."/>
            <person name="Pitluck S."/>
            <person name="Lu M."/>
            <person name="Detter J.C."/>
            <person name="Han C."/>
            <person name="Tapia R."/>
            <person name="Land M."/>
            <person name="Hauser L."/>
            <person name="Kyrpides N."/>
            <person name="Ivanova N."/>
            <person name="Mikhailova N."/>
            <person name="Pagani I."/>
            <person name="Stams A.J.M."/>
            <person name="Plugge C.M."/>
            <person name="Muyzer G."/>
            <person name="Kuever J."/>
            <person name="Parshina S.N."/>
            <person name="Ivanova A.E."/>
            <person name="Nazina T.N."/>
            <person name="Brambilla E."/>
            <person name="Spring S."/>
            <person name="Klenk H.-P."/>
            <person name="Woyke T."/>
        </authorList>
    </citation>
    <scope>NUCLEOTIDE SEQUENCE [LARGE SCALE GENOMIC DNA]</scope>
    <source>
        <strain evidence="2">ATCC 23193 / DSM 2154 / NCIB 8452 / DL</strain>
    </source>
</reference>
<dbReference type="AlphaFoldDB" id="F6DLQ3"/>
<dbReference type="Proteomes" id="UP000009234">
    <property type="component" value="Chromosome"/>
</dbReference>
<reference evidence="1 2" key="2">
    <citation type="journal article" date="2012" name="Stand. Genomic Sci.">
        <title>Complete genome sequence of the sulfate-reducing firmicute Desulfotomaculum ruminis type strain (DL(T)).</title>
        <authorList>
            <person name="Spring S."/>
            <person name="Visser M."/>
            <person name="Lu M."/>
            <person name="Copeland A."/>
            <person name="Lapidus A."/>
            <person name="Lucas S."/>
            <person name="Cheng J.F."/>
            <person name="Han C."/>
            <person name="Tapia R."/>
            <person name="Goodwin L.A."/>
            <person name="Pitluck S."/>
            <person name="Ivanova N."/>
            <person name="Land M."/>
            <person name="Hauser L."/>
            <person name="Larimer F."/>
            <person name="Rohde M."/>
            <person name="Goker M."/>
            <person name="Detter J.C."/>
            <person name="Kyrpides N.C."/>
            <person name="Woyke T."/>
            <person name="Schaap P.J."/>
            <person name="Plugge C.M."/>
            <person name="Muyzer G."/>
            <person name="Kuever J."/>
            <person name="Pereira I.A."/>
            <person name="Parshina S.N."/>
            <person name="Bernier-Latmani R."/>
            <person name="Stams A.J."/>
            <person name="Klenk H.P."/>
        </authorList>
    </citation>
    <scope>NUCLEOTIDE SEQUENCE [LARGE SCALE GENOMIC DNA]</scope>
    <source>
        <strain evidence="2">ATCC 23193 / DSM 2154 / NCIB 8452 / DL</strain>
    </source>
</reference>
<dbReference type="Pfam" id="PF10076">
    <property type="entry name" value="Phage_Mu_Gp48"/>
    <property type="match status" value="1"/>
</dbReference>
<sequence>MNVYPINSVRGQEMLTYLPRFYETSRMTRSLLEAEGMELDRLRKAMDEVLNQFFVNTATWGLDRWEQELNIMSTAGKPNDQRRSVIKSRIRGIGTVTISLIKNVAESYDGGTVEVTEQPSLYQFTVKFIDTRGIPPNIEDLKSALEEIKPAHLTIKYEFRYLIWDELDAKNLTWDQLDARNLTWDEFETGGWLAD</sequence>
<dbReference type="EMBL" id="CP002780">
    <property type="protein sequence ID" value="AEG61695.1"/>
    <property type="molecule type" value="Genomic_DNA"/>
</dbReference>
<dbReference type="KEGG" id="dru:Desru_3492"/>
<evidence type="ECO:0000313" key="2">
    <source>
        <dbReference type="Proteomes" id="UP000009234"/>
    </source>
</evidence>
<evidence type="ECO:0000313" key="1">
    <source>
        <dbReference type="EMBL" id="AEG61695.1"/>
    </source>
</evidence>
<accession>F6DLQ3</accession>
<keyword evidence="2" id="KW-1185">Reference proteome</keyword>
<dbReference type="HOGENOM" id="CLU_089645_2_0_9"/>
<proteinExistence type="predicted"/>
<dbReference type="STRING" id="696281.Desru_3492"/>
<dbReference type="RefSeq" id="WP_013843441.1">
    <property type="nucleotide sequence ID" value="NC_015589.1"/>
</dbReference>
<dbReference type="InterPro" id="IPR018755">
    <property type="entry name" value="Phage_Mu_Gp48"/>
</dbReference>
<name>F6DLQ3_DESRL</name>
<dbReference type="eggNOG" id="COG3778">
    <property type="taxonomic scope" value="Bacteria"/>
</dbReference>
<evidence type="ECO:0008006" key="3">
    <source>
        <dbReference type="Google" id="ProtNLM"/>
    </source>
</evidence>
<protein>
    <recommendedName>
        <fullName evidence="3">Phage portal protein</fullName>
    </recommendedName>
</protein>